<dbReference type="SUPFAM" id="SSF101478">
    <property type="entry name" value="ADP-ribosylglycohydrolase"/>
    <property type="match status" value="1"/>
</dbReference>
<evidence type="ECO:0000256" key="2">
    <source>
        <dbReference type="ARBA" id="ARBA00022801"/>
    </source>
</evidence>
<sequence length="450" mass="49141">MEDESDVTMPPENPFTKGNNYDHAPYSDLDKPLPTEGHFYELHPFKSDYELVTRYTDLTGFDLLETPSEHQSSRQLSLQAERIRRTWGLEATADNTIGRDVDDQELITRLDRSIGIILGLACGDALGRPVEFMSSSEIEAEHGTVTKFFGDGSHNQPAGTVTDDTNLALYLVANLLAHGEFNAARYAEQLVEWFESDPFDVGVTTISSITWLQNGVPASEAGHKTLESRGANNAAGNGSVMRCAPLAIAYPDDQQMLQEMSRKSSEITHADPRCTHGCAVLNLTLAAILNGSEEPLQVALTALSDDAPAELVERLERVPDEVSEDDLENSGFVLDTLETALYYGLTADSAEDAIVSAVNNGGDADTIGAVAGTIVGARFGAGWRLYRVDHKPDSTFPARWLNDLRMDIDSYEDYIIPDLLEAGQLTERGIKTGSKIARQSRKLARNSGRA</sequence>
<feature type="binding site" evidence="3">
    <location>
        <position position="366"/>
    </location>
    <ligand>
        <name>Mg(2+)</name>
        <dbReference type="ChEBI" id="CHEBI:18420"/>
        <label>1</label>
    </ligand>
</feature>
<evidence type="ECO:0000313" key="6">
    <source>
        <dbReference type="Proteomes" id="UP000011585"/>
    </source>
</evidence>
<dbReference type="Pfam" id="PF03747">
    <property type="entry name" value="ADP_ribosyl_GH"/>
    <property type="match status" value="1"/>
</dbReference>
<feature type="binding site" evidence="3">
    <location>
        <position position="365"/>
    </location>
    <ligand>
        <name>Mg(2+)</name>
        <dbReference type="ChEBI" id="CHEBI:18420"/>
        <label>1</label>
    </ligand>
</feature>
<feature type="binding site" evidence="3">
    <location>
        <position position="164"/>
    </location>
    <ligand>
        <name>Mg(2+)</name>
        <dbReference type="ChEBI" id="CHEBI:18420"/>
        <label>1</label>
    </ligand>
</feature>
<feature type="binding site" evidence="3">
    <location>
        <position position="163"/>
    </location>
    <ligand>
        <name>Mg(2+)</name>
        <dbReference type="ChEBI" id="CHEBI:18420"/>
        <label>1</label>
    </ligand>
</feature>
<dbReference type="PATRIC" id="fig|469382.19.peg.1180"/>
<feature type="binding site" evidence="3">
    <location>
        <position position="162"/>
    </location>
    <ligand>
        <name>Mg(2+)</name>
        <dbReference type="ChEBI" id="CHEBI:18420"/>
        <label>1</label>
    </ligand>
</feature>
<keyword evidence="3" id="KW-0479">Metal-binding</keyword>
<dbReference type="AlphaFoldDB" id="L9UX11"/>
<keyword evidence="2 5" id="KW-0378">Hydrolase</keyword>
<dbReference type="GO" id="GO:0016787">
    <property type="term" value="F:hydrolase activity"/>
    <property type="evidence" value="ECO:0007669"/>
    <property type="project" value="UniProtKB-KW"/>
</dbReference>
<reference evidence="5 6" key="1">
    <citation type="journal article" date="2014" name="PLoS Genet.">
        <title>Phylogenetically driven sequencing of extremely halophilic archaea reveals strategies for static and dynamic osmo-response.</title>
        <authorList>
            <person name="Becker E.A."/>
            <person name="Seitzer P.M."/>
            <person name="Tritt A."/>
            <person name="Larsen D."/>
            <person name="Krusor M."/>
            <person name="Yao A.I."/>
            <person name="Wu D."/>
            <person name="Madern D."/>
            <person name="Eisen J.A."/>
            <person name="Darling A.E."/>
            <person name="Facciotti M.T."/>
        </authorList>
    </citation>
    <scope>NUCLEOTIDE SEQUENCE [LARGE SCALE GENOMIC DNA]</scope>
    <source>
        <strain evidence="5 6">DSM 11551</strain>
    </source>
</reference>
<protein>
    <submittedName>
        <fullName evidence="5">ADP-ribosylglycohydrolase</fullName>
    </submittedName>
</protein>
<name>L9UX11_HALBP</name>
<evidence type="ECO:0000256" key="4">
    <source>
        <dbReference type="SAM" id="MobiDB-lite"/>
    </source>
</evidence>
<evidence type="ECO:0000256" key="1">
    <source>
        <dbReference type="ARBA" id="ARBA00010702"/>
    </source>
</evidence>
<comment type="similarity">
    <text evidence="1">Belongs to the ADP-ribosylglycohydrolase family.</text>
</comment>
<comment type="cofactor">
    <cofactor evidence="3">
        <name>Mg(2+)</name>
        <dbReference type="ChEBI" id="CHEBI:18420"/>
    </cofactor>
    <text evidence="3">Binds 2 magnesium ions per subunit.</text>
</comment>
<proteinExistence type="inferred from homology"/>
<dbReference type="Gene3D" id="1.10.4080.10">
    <property type="entry name" value="ADP-ribosylation/Crystallin J1"/>
    <property type="match status" value="1"/>
</dbReference>
<feature type="binding site" evidence="3">
    <location>
        <position position="363"/>
    </location>
    <ligand>
        <name>Mg(2+)</name>
        <dbReference type="ChEBI" id="CHEBI:18420"/>
        <label>1</label>
    </ligand>
</feature>
<dbReference type="Proteomes" id="UP000011585">
    <property type="component" value="Unassembled WGS sequence"/>
</dbReference>
<dbReference type="GO" id="GO:0046872">
    <property type="term" value="F:metal ion binding"/>
    <property type="evidence" value="ECO:0007669"/>
    <property type="project" value="UniProtKB-KW"/>
</dbReference>
<organism evidence="5 6">
    <name type="scientific">Halogeometricum borinquense (strain ATCC 700274 / DSM 11551 / JCM 10706 / KCTC 4070 / PR3)</name>
    <dbReference type="NCBI Taxonomy" id="469382"/>
    <lineage>
        <taxon>Archaea</taxon>
        <taxon>Methanobacteriati</taxon>
        <taxon>Methanobacteriota</taxon>
        <taxon>Stenosarchaea group</taxon>
        <taxon>Halobacteria</taxon>
        <taxon>Halobacteriales</taxon>
        <taxon>Haloferacaceae</taxon>
        <taxon>Halogeometricum</taxon>
    </lineage>
</organism>
<comment type="caution">
    <text evidence="5">The sequence shown here is derived from an EMBL/GenBank/DDBJ whole genome shotgun (WGS) entry which is preliminary data.</text>
</comment>
<feature type="region of interest" description="Disordered" evidence="4">
    <location>
        <begin position="1"/>
        <end position="23"/>
    </location>
</feature>
<evidence type="ECO:0000256" key="3">
    <source>
        <dbReference type="PIRSR" id="PIRSR605502-1"/>
    </source>
</evidence>
<dbReference type="PANTHER" id="PTHR16222:SF24">
    <property type="entry name" value="ADP-RIBOSYLHYDROLASE ARH3"/>
    <property type="match status" value="1"/>
</dbReference>
<keyword evidence="3" id="KW-0460">Magnesium</keyword>
<dbReference type="InterPro" id="IPR036705">
    <property type="entry name" value="Ribosyl_crysJ1_sf"/>
</dbReference>
<dbReference type="InterPro" id="IPR005502">
    <property type="entry name" value="Ribosyl_crysJ1"/>
</dbReference>
<accession>L9UX11</accession>
<dbReference type="InterPro" id="IPR050792">
    <property type="entry name" value="ADP-ribosylglycohydrolase"/>
</dbReference>
<dbReference type="EMBL" id="AOHT01000017">
    <property type="protein sequence ID" value="ELY29399.1"/>
    <property type="molecule type" value="Genomic_DNA"/>
</dbReference>
<evidence type="ECO:0000313" key="5">
    <source>
        <dbReference type="EMBL" id="ELY29399.1"/>
    </source>
</evidence>
<dbReference type="RefSeq" id="WP_006054527.1">
    <property type="nucleotide sequence ID" value="NZ_AOHT01000017.1"/>
</dbReference>
<gene>
    <name evidence="5" type="ORF">C499_06060</name>
</gene>
<dbReference type="PANTHER" id="PTHR16222">
    <property type="entry name" value="ADP-RIBOSYLGLYCOHYDROLASE"/>
    <property type="match status" value="1"/>
</dbReference>